<name>A0A5E4T9Y9_9BURK</name>
<dbReference type="EMBL" id="CABPSI010000001">
    <property type="protein sequence ID" value="VVD84281.1"/>
    <property type="molecule type" value="Genomic_DNA"/>
</dbReference>
<dbReference type="AlphaFoldDB" id="A0A5E4T9Y9"/>
<dbReference type="Proteomes" id="UP000333828">
    <property type="component" value="Unassembled WGS sequence"/>
</dbReference>
<sequence>MRLPFALAALDWITPCDVQGARHVIDLDGQRGWVCTIDGGYCVAIAIPVPAQHRLSAHATATVIAYDTLPPRWLTRLTLVLAAQPELRNDSVCIARGDVWWVHRFDAGETPASVEAQLRRQILACHLVAPKPDAGLPTPPSPVPHIDARQASQRLRAMRRS</sequence>
<feature type="region of interest" description="Disordered" evidence="1">
    <location>
        <begin position="134"/>
        <end position="161"/>
    </location>
</feature>
<protein>
    <submittedName>
        <fullName evidence="2">Uncharacterized protein</fullName>
    </submittedName>
</protein>
<gene>
    <name evidence="2" type="ORF">PIN31115_01274</name>
</gene>
<reference evidence="2 3" key="1">
    <citation type="submission" date="2019-08" db="EMBL/GenBank/DDBJ databases">
        <authorList>
            <person name="Peeters C."/>
        </authorList>
    </citation>
    <scope>NUCLEOTIDE SEQUENCE [LARGE SCALE GENOMIC DNA]</scope>
    <source>
        <strain evidence="2 3">LMG 31115</strain>
    </source>
</reference>
<proteinExistence type="predicted"/>
<evidence type="ECO:0000313" key="3">
    <source>
        <dbReference type="Proteomes" id="UP000333828"/>
    </source>
</evidence>
<accession>A0A5E4T9Y9</accession>
<organism evidence="2 3">
    <name type="scientific">Pandoraea iniqua</name>
    <dbReference type="NCBI Taxonomy" id="2508288"/>
    <lineage>
        <taxon>Bacteria</taxon>
        <taxon>Pseudomonadati</taxon>
        <taxon>Pseudomonadota</taxon>
        <taxon>Betaproteobacteria</taxon>
        <taxon>Burkholderiales</taxon>
        <taxon>Burkholderiaceae</taxon>
        <taxon>Pandoraea</taxon>
    </lineage>
</organism>
<keyword evidence="3" id="KW-1185">Reference proteome</keyword>
<dbReference type="RefSeq" id="WP_174995987.1">
    <property type="nucleotide sequence ID" value="NZ_CABPSI010000001.1"/>
</dbReference>
<evidence type="ECO:0000256" key="1">
    <source>
        <dbReference type="SAM" id="MobiDB-lite"/>
    </source>
</evidence>
<evidence type="ECO:0000313" key="2">
    <source>
        <dbReference type="EMBL" id="VVD84281.1"/>
    </source>
</evidence>